<evidence type="ECO:0000313" key="4">
    <source>
        <dbReference type="EMBL" id="ESO94447.1"/>
    </source>
</evidence>
<dbReference type="GO" id="GO:0005737">
    <property type="term" value="C:cytoplasm"/>
    <property type="evidence" value="ECO:0007669"/>
    <property type="project" value="TreeGrafter"/>
</dbReference>
<dbReference type="PANTHER" id="PTHR15215">
    <property type="entry name" value="CABIT DOMAIN-CONTAINING PROTEIN"/>
    <property type="match status" value="1"/>
</dbReference>
<dbReference type="STRING" id="225164.V4AC98"/>
<sequence length="728" mass="82968">MATSARYSSKPDHLDEMELRDFVRKYDLPKTVSIAKGSYINGDIRVAQGDILLIRSDFPKCISLSVHDAISKNDIVVSCDCQVKFRVLPPRDTNSESERQSAMYPTIYDLLRDCPTYFQATADFDQPYLPGVSIKSGDTFRFGRIIPSGDHEHVRLECIDEGDKIVRLPGNCRGYFQSLADETTYTLRELVSMAKVSRRLKISSENTKLQLVNNENIEASRGEKPKGSTPYSDTEVKSSGRPSLTGLPLTFKGVMRLNISETTLEVSPWNDLDVRWYIPNDSKISVRLYAPDDYEVPVLAQQKHPSMQLSEFVIRYDQFPIEATLMNCNDIPRDFICYLRNVSDVIVHKVTTLPCLIVKSSKKEYFIVTPNVHVTFADYPRSYRFVFELAECAIGSQVRVMEDVAGDFPAPYSLRYGDVIKITSNKPMAMKKKKGSVPEYKVLSCERLNDHGVFSKLTLPIDLEVQMFELADMSAQKLYKLPDILSKKQGRAPGLVSVMEEDKMNRLPLPPVVEMVQVFQDEVVLVSPLRRTEEGNIEPLVKNCLAIPTRHSLFVSYNKTLDLPKDYFVLPRSKHRKNILVEQISVRKFKELQRRHIQSASYEDIDFGSTDSPIPGMTPSSSLEPMNERRTKRINRSLRRISRLLPNPFNRKSRVENEVPPTISTGDVRAEDNVYTGPPSDDSQYYDDENLYEYVDVNAHRHSRPISTTKTTKPSKPMSPKISQKKPK</sequence>
<dbReference type="OMA" id="NDMAYED"/>
<evidence type="ECO:0000313" key="5">
    <source>
        <dbReference type="Proteomes" id="UP000030746"/>
    </source>
</evidence>
<dbReference type="GO" id="GO:0050852">
    <property type="term" value="P:T cell receptor signaling pathway"/>
    <property type="evidence" value="ECO:0007669"/>
    <property type="project" value="TreeGrafter"/>
</dbReference>
<feature type="domain" description="CABIT" evidence="3">
    <location>
        <begin position="28"/>
        <end position="211"/>
    </location>
</feature>
<dbReference type="KEGG" id="lgi:LOTGIDRAFT_232294"/>
<dbReference type="AlphaFoldDB" id="V4AC98"/>
<dbReference type="GO" id="GO:0005634">
    <property type="term" value="C:nucleus"/>
    <property type="evidence" value="ECO:0007669"/>
    <property type="project" value="TreeGrafter"/>
</dbReference>
<feature type="region of interest" description="Disordered" evidence="2">
    <location>
        <begin position="216"/>
        <end position="242"/>
    </location>
</feature>
<evidence type="ECO:0000256" key="2">
    <source>
        <dbReference type="SAM" id="MobiDB-lite"/>
    </source>
</evidence>
<feature type="region of interest" description="Disordered" evidence="2">
    <location>
        <begin position="605"/>
        <end position="629"/>
    </location>
</feature>
<feature type="compositionally biased region" description="Low complexity" evidence="2">
    <location>
        <begin position="707"/>
        <end position="722"/>
    </location>
</feature>
<organism evidence="4 5">
    <name type="scientific">Lottia gigantea</name>
    <name type="common">Giant owl limpet</name>
    <dbReference type="NCBI Taxonomy" id="225164"/>
    <lineage>
        <taxon>Eukaryota</taxon>
        <taxon>Metazoa</taxon>
        <taxon>Spiralia</taxon>
        <taxon>Lophotrochozoa</taxon>
        <taxon>Mollusca</taxon>
        <taxon>Gastropoda</taxon>
        <taxon>Patellogastropoda</taxon>
        <taxon>Lottioidea</taxon>
        <taxon>Lottiidae</taxon>
        <taxon>Lottia</taxon>
    </lineage>
</organism>
<comment type="similarity">
    <text evidence="1">Belongs to the themis family.</text>
</comment>
<dbReference type="EMBL" id="KB201802">
    <property type="protein sequence ID" value="ESO94447.1"/>
    <property type="molecule type" value="Genomic_DNA"/>
</dbReference>
<dbReference type="RefSeq" id="XP_009054732.1">
    <property type="nucleotide sequence ID" value="XM_009056484.1"/>
</dbReference>
<dbReference type="PANTHER" id="PTHR15215:SF0">
    <property type="match status" value="1"/>
</dbReference>
<reference evidence="4 5" key="1">
    <citation type="journal article" date="2013" name="Nature">
        <title>Insights into bilaterian evolution from three spiralian genomes.</title>
        <authorList>
            <person name="Simakov O."/>
            <person name="Marletaz F."/>
            <person name="Cho S.J."/>
            <person name="Edsinger-Gonzales E."/>
            <person name="Havlak P."/>
            <person name="Hellsten U."/>
            <person name="Kuo D.H."/>
            <person name="Larsson T."/>
            <person name="Lv J."/>
            <person name="Arendt D."/>
            <person name="Savage R."/>
            <person name="Osoegawa K."/>
            <person name="de Jong P."/>
            <person name="Grimwood J."/>
            <person name="Chapman J.A."/>
            <person name="Shapiro H."/>
            <person name="Aerts A."/>
            <person name="Otillar R.P."/>
            <person name="Terry A.Y."/>
            <person name="Boore J.L."/>
            <person name="Grigoriev I.V."/>
            <person name="Lindberg D.R."/>
            <person name="Seaver E.C."/>
            <person name="Weisblat D.A."/>
            <person name="Putnam N.H."/>
            <person name="Rokhsar D.S."/>
        </authorList>
    </citation>
    <scope>NUCLEOTIDE SEQUENCE [LARGE SCALE GENOMIC DNA]</scope>
</reference>
<dbReference type="Pfam" id="PF12736">
    <property type="entry name" value="CABIT"/>
    <property type="match status" value="1"/>
</dbReference>
<name>V4AC98_LOTGI</name>
<keyword evidence="5" id="KW-1185">Reference proteome</keyword>
<dbReference type="Proteomes" id="UP000030746">
    <property type="component" value="Unassembled WGS sequence"/>
</dbReference>
<protein>
    <recommendedName>
        <fullName evidence="3">CABIT domain-containing protein</fullName>
    </recommendedName>
</protein>
<dbReference type="InterPro" id="IPR025946">
    <property type="entry name" value="CABIT_dom"/>
</dbReference>
<dbReference type="OrthoDB" id="9879477at2759"/>
<gene>
    <name evidence="4" type="ORF">LOTGIDRAFT_232294</name>
</gene>
<feature type="region of interest" description="Disordered" evidence="2">
    <location>
        <begin position="651"/>
        <end position="728"/>
    </location>
</feature>
<accession>V4AC98</accession>
<dbReference type="GeneID" id="20248873"/>
<evidence type="ECO:0000256" key="1">
    <source>
        <dbReference type="ARBA" id="ARBA00006414"/>
    </source>
</evidence>
<evidence type="ECO:0000259" key="3">
    <source>
        <dbReference type="Pfam" id="PF12736"/>
    </source>
</evidence>
<dbReference type="InterPro" id="IPR039671">
    <property type="entry name" value="THEMIS"/>
</dbReference>
<dbReference type="HOGENOM" id="CLU_380494_0_0_1"/>
<dbReference type="CTD" id="20248873"/>
<proteinExistence type="inferred from homology"/>